<dbReference type="InterPro" id="IPR029058">
    <property type="entry name" value="AB_hydrolase_fold"/>
</dbReference>
<dbReference type="GO" id="GO:0016787">
    <property type="term" value="F:hydrolase activity"/>
    <property type="evidence" value="ECO:0007669"/>
    <property type="project" value="UniProtKB-KW"/>
</dbReference>
<accession>A0A2U1NDQ4</accession>
<dbReference type="SUPFAM" id="SSF53474">
    <property type="entry name" value="alpha/beta-Hydrolases"/>
    <property type="match status" value="1"/>
</dbReference>
<dbReference type="OrthoDB" id="446723at2759"/>
<evidence type="ECO:0000256" key="1">
    <source>
        <dbReference type="SAM" id="MobiDB-lite"/>
    </source>
</evidence>
<protein>
    <submittedName>
        <fullName evidence="2">Abhydrolase domain-containing protein</fullName>
    </submittedName>
</protein>
<feature type="compositionally biased region" description="Basic and acidic residues" evidence="1">
    <location>
        <begin position="127"/>
        <end position="208"/>
    </location>
</feature>
<dbReference type="Proteomes" id="UP000245207">
    <property type="component" value="Unassembled WGS sequence"/>
</dbReference>
<feature type="region of interest" description="Disordered" evidence="1">
    <location>
        <begin position="115"/>
        <end position="208"/>
    </location>
</feature>
<organism evidence="2 3">
    <name type="scientific">Artemisia annua</name>
    <name type="common">Sweet wormwood</name>
    <dbReference type="NCBI Taxonomy" id="35608"/>
    <lineage>
        <taxon>Eukaryota</taxon>
        <taxon>Viridiplantae</taxon>
        <taxon>Streptophyta</taxon>
        <taxon>Embryophyta</taxon>
        <taxon>Tracheophyta</taxon>
        <taxon>Spermatophyta</taxon>
        <taxon>Magnoliopsida</taxon>
        <taxon>eudicotyledons</taxon>
        <taxon>Gunneridae</taxon>
        <taxon>Pentapetalae</taxon>
        <taxon>asterids</taxon>
        <taxon>campanulids</taxon>
        <taxon>Asterales</taxon>
        <taxon>Asteraceae</taxon>
        <taxon>Asteroideae</taxon>
        <taxon>Anthemideae</taxon>
        <taxon>Artemisiinae</taxon>
        <taxon>Artemisia</taxon>
    </lineage>
</organism>
<evidence type="ECO:0000313" key="2">
    <source>
        <dbReference type="EMBL" id="PWA71639.1"/>
    </source>
</evidence>
<dbReference type="PANTHER" id="PTHR12277">
    <property type="entry name" value="ALPHA/BETA HYDROLASE DOMAIN-CONTAINING PROTEIN"/>
    <property type="match status" value="1"/>
</dbReference>
<evidence type="ECO:0000313" key="3">
    <source>
        <dbReference type="Proteomes" id="UP000245207"/>
    </source>
</evidence>
<reference evidence="2 3" key="1">
    <citation type="journal article" date="2018" name="Mol. Plant">
        <title>The genome of Artemisia annua provides insight into the evolution of Asteraceae family and artemisinin biosynthesis.</title>
        <authorList>
            <person name="Shen Q."/>
            <person name="Zhang L."/>
            <person name="Liao Z."/>
            <person name="Wang S."/>
            <person name="Yan T."/>
            <person name="Shi P."/>
            <person name="Liu M."/>
            <person name="Fu X."/>
            <person name="Pan Q."/>
            <person name="Wang Y."/>
            <person name="Lv Z."/>
            <person name="Lu X."/>
            <person name="Zhang F."/>
            <person name="Jiang W."/>
            <person name="Ma Y."/>
            <person name="Chen M."/>
            <person name="Hao X."/>
            <person name="Li L."/>
            <person name="Tang Y."/>
            <person name="Lv G."/>
            <person name="Zhou Y."/>
            <person name="Sun X."/>
            <person name="Brodelius P.E."/>
            <person name="Rose J.K.C."/>
            <person name="Tang K."/>
        </authorList>
    </citation>
    <scope>NUCLEOTIDE SEQUENCE [LARGE SCALE GENOMIC DNA]</scope>
    <source>
        <strain evidence="3">cv. Huhao1</strain>
        <tissue evidence="2">Leaf</tissue>
    </source>
</reference>
<keyword evidence="2" id="KW-0378">Hydrolase</keyword>
<sequence length="238" mass="28007">MGGMTSSMAAKFAFFPPNPATYKLVKDEVTGLLLLTPFPHRENVEILKLNTRKGSEIVAVYGTADDVVDFNHGKQLWELCKEKYEPLWIKGGNHCDLELYPEYIRHLKKFISTVEKSPSHRHSSSRRSTDHHFEQPRRSTDHHFEQPRRSTDHHFEQPRRSTDVFDASRKSTDRREKPRKSMEKPKVEKLEKMRMSFDQMERSRRSVDVIEKSRKSVDLQMIDRGRKSVDRLDRLRSG</sequence>
<comment type="caution">
    <text evidence="2">The sequence shown here is derived from an EMBL/GenBank/DDBJ whole genome shotgun (WGS) entry which is preliminary data.</text>
</comment>
<dbReference type="STRING" id="35608.A0A2U1NDQ4"/>
<gene>
    <name evidence="2" type="ORF">CTI12_AA098520</name>
</gene>
<keyword evidence="3" id="KW-1185">Reference proteome</keyword>
<proteinExistence type="predicted"/>
<name>A0A2U1NDQ4_ARTAN</name>
<dbReference type="EMBL" id="PKPP01003047">
    <property type="protein sequence ID" value="PWA71639.1"/>
    <property type="molecule type" value="Genomic_DNA"/>
</dbReference>
<dbReference type="Gene3D" id="3.40.50.1820">
    <property type="entry name" value="alpha/beta hydrolase"/>
    <property type="match status" value="1"/>
</dbReference>
<dbReference type="AlphaFoldDB" id="A0A2U1NDQ4"/>
<dbReference type="PANTHER" id="PTHR12277:SF81">
    <property type="entry name" value="PROTEIN ABHD13"/>
    <property type="match status" value="1"/>
</dbReference>